<dbReference type="PANTHER" id="PTHR34584:SF1">
    <property type="entry name" value="NA(+)_H(+) ANTIPORTER SUBUNIT E1"/>
    <property type="match status" value="1"/>
</dbReference>
<keyword evidence="6 8" id="KW-0472">Membrane</keyword>
<keyword evidence="4 8" id="KW-0812">Transmembrane</keyword>
<evidence type="ECO:0000256" key="7">
    <source>
        <dbReference type="SAM" id="MobiDB-lite"/>
    </source>
</evidence>
<evidence type="ECO:0000256" key="1">
    <source>
        <dbReference type="ARBA" id="ARBA00004651"/>
    </source>
</evidence>
<dbReference type="Proteomes" id="UP000791080">
    <property type="component" value="Unassembled WGS sequence"/>
</dbReference>
<evidence type="ECO:0000256" key="5">
    <source>
        <dbReference type="ARBA" id="ARBA00022989"/>
    </source>
</evidence>
<gene>
    <name evidence="9" type="ORF">G443_003883</name>
</gene>
<evidence type="ECO:0000256" key="2">
    <source>
        <dbReference type="ARBA" id="ARBA00006228"/>
    </source>
</evidence>
<accession>A0ABT1JNA7</accession>
<dbReference type="EMBL" id="AUBJ02000001">
    <property type="protein sequence ID" value="MCP2333613.1"/>
    <property type="molecule type" value="Genomic_DNA"/>
</dbReference>
<name>A0ABT1JNA7_ACTCY</name>
<protein>
    <submittedName>
        <fullName evidence="9">Multisubunit sodium/proton antiporter, MrpE subunit (TC 2.A.63.1)</fullName>
    </submittedName>
</protein>
<feature type="region of interest" description="Disordered" evidence="7">
    <location>
        <begin position="179"/>
        <end position="212"/>
    </location>
</feature>
<dbReference type="InterPro" id="IPR002758">
    <property type="entry name" value="Cation_antiport_E"/>
</dbReference>
<reference evidence="9 10" key="1">
    <citation type="submission" date="2013-07" db="EMBL/GenBank/DDBJ databases">
        <authorList>
            <consortium name="DOE Joint Genome Institute"/>
            <person name="Reeve W."/>
            <person name="Huntemann M."/>
            <person name="Han J."/>
            <person name="Chen A."/>
            <person name="Kyrpides N."/>
            <person name="Mavromatis K."/>
            <person name="Markowitz V."/>
            <person name="Palaniappan K."/>
            <person name="Ivanova N."/>
            <person name="Schaumberg A."/>
            <person name="Pati A."/>
            <person name="Liolios K."/>
            <person name="Nordberg H.P."/>
            <person name="Cantor M.N."/>
            <person name="Hua S.X."/>
            <person name="Woyke T."/>
        </authorList>
    </citation>
    <scope>NUCLEOTIDE SEQUENCE [LARGE SCALE GENOMIC DNA]</scope>
    <source>
        <strain evidence="9 10">DSM 43889</strain>
    </source>
</reference>
<evidence type="ECO:0000313" key="10">
    <source>
        <dbReference type="Proteomes" id="UP000791080"/>
    </source>
</evidence>
<dbReference type="RefSeq" id="WP_016700148.1">
    <property type="nucleotide sequence ID" value="NZ_AUBJ02000001.1"/>
</dbReference>
<evidence type="ECO:0000256" key="6">
    <source>
        <dbReference type="ARBA" id="ARBA00023136"/>
    </source>
</evidence>
<comment type="caution">
    <text evidence="9">The sequence shown here is derived from an EMBL/GenBank/DDBJ whole genome shotgun (WGS) entry which is preliminary data.</text>
</comment>
<keyword evidence="3" id="KW-1003">Cell membrane</keyword>
<keyword evidence="10" id="KW-1185">Reference proteome</keyword>
<dbReference type="NCBIfam" id="NF006521">
    <property type="entry name" value="PRK08965.1-5"/>
    <property type="match status" value="1"/>
</dbReference>
<sequence length="212" mass="23373">MSKMTALLATRRHAWRRAPLVVWLTLVWLMLWGTLDVATVLGGVIVASVVVLVFPMPPITRRGRLRPLRVLQLLWWLLADLFTSAFQVAWESISYGPRTKAGIVAVPVPADTDHVVATAANLVSLGPGKFVLQIDREQRVFYVYALGMQGEEDAAKIRREVLEMQSWVVRAIGSDEDVRALDHLGPTEADQPAPPSAPPSAGARPTPPEEDR</sequence>
<dbReference type="PANTHER" id="PTHR34584">
    <property type="entry name" value="NA(+)/H(+) ANTIPORTER SUBUNIT E1"/>
    <property type="match status" value="1"/>
</dbReference>
<comment type="similarity">
    <text evidence="2">Belongs to the CPA3 antiporters (TC 2.A.63) subunit E family.</text>
</comment>
<proteinExistence type="inferred from homology"/>
<feature type="transmembrane region" description="Helical" evidence="8">
    <location>
        <begin position="20"/>
        <end position="53"/>
    </location>
</feature>
<dbReference type="Pfam" id="PF01899">
    <property type="entry name" value="MNHE"/>
    <property type="match status" value="1"/>
</dbReference>
<keyword evidence="5 8" id="KW-1133">Transmembrane helix</keyword>
<reference evidence="9 10" key="2">
    <citation type="submission" date="2022-06" db="EMBL/GenBank/DDBJ databases">
        <title>Genomic Encyclopedia of Type Strains, Phase I: the one thousand microbial genomes (KMG-I) project.</title>
        <authorList>
            <person name="Kyrpides N."/>
        </authorList>
    </citation>
    <scope>NUCLEOTIDE SEQUENCE [LARGE SCALE GENOMIC DNA]</scope>
    <source>
        <strain evidence="9 10">DSM 43889</strain>
    </source>
</reference>
<evidence type="ECO:0000256" key="4">
    <source>
        <dbReference type="ARBA" id="ARBA00022692"/>
    </source>
</evidence>
<evidence type="ECO:0000313" key="9">
    <source>
        <dbReference type="EMBL" id="MCP2333613.1"/>
    </source>
</evidence>
<evidence type="ECO:0000256" key="3">
    <source>
        <dbReference type="ARBA" id="ARBA00022475"/>
    </source>
</evidence>
<comment type="subcellular location">
    <subcellularLocation>
        <location evidence="1">Cell membrane</location>
        <topology evidence="1">Multi-pass membrane protein</topology>
    </subcellularLocation>
</comment>
<evidence type="ECO:0000256" key="8">
    <source>
        <dbReference type="SAM" id="Phobius"/>
    </source>
</evidence>
<organism evidence="9 10">
    <name type="scientific">Actinoalloteichus caeruleus DSM 43889</name>
    <dbReference type="NCBI Taxonomy" id="1120930"/>
    <lineage>
        <taxon>Bacteria</taxon>
        <taxon>Bacillati</taxon>
        <taxon>Actinomycetota</taxon>
        <taxon>Actinomycetes</taxon>
        <taxon>Pseudonocardiales</taxon>
        <taxon>Pseudonocardiaceae</taxon>
        <taxon>Actinoalloteichus</taxon>
        <taxon>Actinoalloteichus cyanogriseus</taxon>
    </lineage>
</organism>